<proteinExistence type="predicted"/>
<dbReference type="GO" id="GO:0016829">
    <property type="term" value="F:lyase activity"/>
    <property type="evidence" value="ECO:0007669"/>
    <property type="project" value="UniProtKB-KW"/>
</dbReference>
<dbReference type="InterPro" id="IPR037523">
    <property type="entry name" value="VOC_core"/>
</dbReference>
<dbReference type="PROSITE" id="PS51819">
    <property type="entry name" value="VOC"/>
    <property type="match status" value="1"/>
</dbReference>
<dbReference type="Proteomes" id="UP000244168">
    <property type="component" value="Unassembled WGS sequence"/>
</dbReference>
<dbReference type="SUPFAM" id="SSF54593">
    <property type="entry name" value="Glyoxalase/Bleomycin resistance protein/Dihydroxybiphenyl dioxygenase"/>
    <property type="match status" value="1"/>
</dbReference>
<evidence type="ECO:0000259" key="1">
    <source>
        <dbReference type="PROSITE" id="PS51819"/>
    </source>
</evidence>
<dbReference type="InterPro" id="IPR029068">
    <property type="entry name" value="Glyas_Bleomycin-R_OHBP_Dase"/>
</dbReference>
<protein>
    <submittedName>
        <fullName evidence="2">Putative lactoylglutathione lyase</fullName>
    </submittedName>
</protein>
<keyword evidence="2" id="KW-0456">Lyase</keyword>
<gene>
    <name evidence="2" type="ORF">C8P68_102857</name>
</gene>
<accession>A0A2T5JEE6</accession>
<dbReference type="AlphaFoldDB" id="A0A2T5JEE6"/>
<dbReference type="OrthoDB" id="9804907at2"/>
<dbReference type="InterPro" id="IPR004360">
    <property type="entry name" value="Glyas_Fos-R_dOase_dom"/>
</dbReference>
<name>A0A2T5JEE6_9SPHI</name>
<evidence type="ECO:0000313" key="2">
    <source>
        <dbReference type="EMBL" id="PTR00026.1"/>
    </source>
</evidence>
<reference evidence="2 3" key="1">
    <citation type="submission" date="2018-04" db="EMBL/GenBank/DDBJ databases">
        <title>Genomic Encyclopedia of Archaeal and Bacterial Type Strains, Phase II (KMG-II): from individual species to whole genera.</title>
        <authorList>
            <person name="Goeker M."/>
        </authorList>
    </citation>
    <scope>NUCLEOTIDE SEQUENCE [LARGE SCALE GENOMIC DNA]</scope>
    <source>
        <strain evidence="2 3">DSM 26809</strain>
    </source>
</reference>
<dbReference type="RefSeq" id="WP_107827922.1">
    <property type="nucleotide sequence ID" value="NZ_CP160205.1"/>
</dbReference>
<dbReference type="EMBL" id="QAOQ01000002">
    <property type="protein sequence ID" value="PTR00026.1"/>
    <property type="molecule type" value="Genomic_DNA"/>
</dbReference>
<keyword evidence="3" id="KW-1185">Reference proteome</keyword>
<organism evidence="2 3">
    <name type="scientific">Mucilaginibacter yixingensis</name>
    <dbReference type="NCBI Taxonomy" id="1295612"/>
    <lineage>
        <taxon>Bacteria</taxon>
        <taxon>Pseudomonadati</taxon>
        <taxon>Bacteroidota</taxon>
        <taxon>Sphingobacteriia</taxon>
        <taxon>Sphingobacteriales</taxon>
        <taxon>Sphingobacteriaceae</taxon>
        <taxon>Mucilaginibacter</taxon>
    </lineage>
</organism>
<evidence type="ECO:0000313" key="3">
    <source>
        <dbReference type="Proteomes" id="UP000244168"/>
    </source>
</evidence>
<dbReference type="Pfam" id="PF00903">
    <property type="entry name" value="Glyoxalase"/>
    <property type="match status" value="1"/>
</dbReference>
<comment type="caution">
    <text evidence="2">The sequence shown here is derived from an EMBL/GenBank/DDBJ whole genome shotgun (WGS) entry which is preliminary data.</text>
</comment>
<sequence>MILYEQAFAGFAVKDIEAAKQFYTDKLGISIDSGPEGTLSLKFGNNTVLVYPKPDHVPAVFTVLNLPVDNIDTAVDELTAKGVKFEHYDLGSASTDERGIFRAGGPLIAWFKDPSGNIFSVLQKN</sequence>
<feature type="domain" description="VOC" evidence="1">
    <location>
        <begin position="5"/>
        <end position="124"/>
    </location>
</feature>
<dbReference type="Gene3D" id="3.10.180.10">
    <property type="entry name" value="2,3-Dihydroxybiphenyl 1,2-Dioxygenase, domain 1"/>
    <property type="match status" value="1"/>
</dbReference>